<accession>A0A1G7FQY0</accession>
<sequence>MRLSNAPVSWGVFHAETAPLGWESYLAELAGAGYAGTELGPYGFMPEEPDRLAAALARHRLGLEGAVHVHDFLGPGGAEALCAALRRTGALLAACGASHVVVMDGGAGYRPGGPEPEAWQAILEQLRAADDSARALGLTLSVHPHLATAIERPREVRRLLDETGLSLCLDTGHHAAWGDDPAAFLEEAGDRLAYLHLKNVDPGLAADLQAGRIDPRGAMDRGIFCPLAEGAVDIPGLLQRLAGTGFAGPVVVEQDWTETATEPPAALARRNLDYLKGTLE</sequence>
<evidence type="ECO:0000259" key="1">
    <source>
        <dbReference type="Pfam" id="PF01261"/>
    </source>
</evidence>
<keyword evidence="3" id="KW-1185">Reference proteome</keyword>
<dbReference type="EMBL" id="FNAT01000004">
    <property type="protein sequence ID" value="SDE78327.1"/>
    <property type="molecule type" value="Genomic_DNA"/>
</dbReference>
<dbReference type="InterPro" id="IPR050312">
    <property type="entry name" value="IolE/XylAMocC-like"/>
</dbReference>
<evidence type="ECO:0000313" key="2">
    <source>
        <dbReference type="EMBL" id="SDE78327.1"/>
    </source>
</evidence>
<dbReference type="AlphaFoldDB" id="A0A1G7FQY0"/>
<dbReference type="Pfam" id="PF01261">
    <property type="entry name" value="AP_endonuc_2"/>
    <property type="match status" value="1"/>
</dbReference>
<dbReference type="InterPro" id="IPR036237">
    <property type="entry name" value="Xyl_isomerase-like_sf"/>
</dbReference>
<dbReference type="Proteomes" id="UP000198922">
    <property type="component" value="Unassembled WGS sequence"/>
</dbReference>
<dbReference type="OrthoDB" id="9804047at2"/>
<dbReference type="STRING" id="521013.SAMN04488567_2531"/>
<reference evidence="3" key="1">
    <citation type="submission" date="2016-10" db="EMBL/GenBank/DDBJ databases">
        <authorList>
            <person name="Varghese N."/>
            <person name="Submissions S."/>
        </authorList>
    </citation>
    <scope>NUCLEOTIDE SEQUENCE [LARGE SCALE GENOMIC DNA]</scope>
    <source>
        <strain evidence="3">DSM 21424</strain>
    </source>
</reference>
<dbReference type="SUPFAM" id="SSF51658">
    <property type="entry name" value="Xylose isomerase-like"/>
    <property type="match status" value="1"/>
</dbReference>
<evidence type="ECO:0000313" key="3">
    <source>
        <dbReference type="Proteomes" id="UP000198922"/>
    </source>
</evidence>
<gene>
    <name evidence="2" type="ORF">SAMN04488567_2531</name>
</gene>
<name>A0A1G7FQY0_9RHOB</name>
<dbReference type="Gene3D" id="3.20.20.150">
    <property type="entry name" value="Divalent-metal-dependent TIM barrel enzymes"/>
    <property type="match status" value="1"/>
</dbReference>
<feature type="domain" description="Xylose isomerase-like TIM barrel" evidence="1">
    <location>
        <begin position="27"/>
        <end position="276"/>
    </location>
</feature>
<protein>
    <submittedName>
        <fullName evidence="2">2-keto-myo-inositol dehydratase</fullName>
    </submittedName>
</protein>
<organism evidence="2 3">
    <name type="scientific">Limimaricola pyoseonensis</name>
    <dbReference type="NCBI Taxonomy" id="521013"/>
    <lineage>
        <taxon>Bacteria</taxon>
        <taxon>Pseudomonadati</taxon>
        <taxon>Pseudomonadota</taxon>
        <taxon>Alphaproteobacteria</taxon>
        <taxon>Rhodobacterales</taxon>
        <taxon>Paracoccaceae</taxon>
        <taxon>Limimaricola</taxon>
    </lineage>
</organism>
<dbReference type="RefSeq" id="WP_090112497.1">
    <property type="nucleotide sequence ID" value="NZ_FNAT01000004.1"/>
</dbReference>
<dbReference type="PANTHER" id="PTHR12110">
    <property type="entry name" value="HYDROXYPYRUVATE ISOMERASE"/>
    <property type="match status" value="1"/>
</dbReference>
<proteinExistence type="predicted"/>
<dbReference type="PANTHER" id="PTHR12110:SF41">
    <property type="entry name" value="INOSOSE DEHYDRATASE"/>
    <property type="match status" value="1"/>
</dbReference>
<dbReference type="InterPro" id="IPR013022">
    <property type="entry name" value="Xyl_isomerase-like_TIM-brl"/>
</dbReference>